<name>A0A2S9V8P5_9ALTE</name>
<dbReference type="OrthoDB" id="288014at2"/>
<dbReference type="PIRSF" id="PIRSF004761">
    <property type="entry name" value="Hydrgn_mat_HypA"/>
    <property type="match status" value="1"/>
</dbReference>
<keyword evidence="3" id="KW-0479">Metal-binding</keyword>
<dbReference type="EMBL" id="PVNP01000160">
    <property type="protein sequence ID" value="PRO72804.1"/>
    <property type="molecule type" value="Genomic_DNA"/>
</dbReference>
<accession>A0A2S9V8P5</accession>
<dbReference type="GO" id="GO:0008270">
    <property type="term" value="F:zinc ion binding"/>
    <property type="evidence" value="ECO:0007669"/>
    <property type="project" value="TreeGrafter"/>
</dbReference>
<evidence type="ECO:0000256" key="2">
    <source>
        <dbReference type="ARBA" id="ARBA00022596"/>
    </source>
</evidence>
<evidence type="ECO:0000256" key="1">
    <source>
        <dbReference type="ARBA" id="ARBA00010748"/>
    </source>
</evidence>
<keyword evidence="4" id="KW-0862">Zinc</keyword>
<dbReference type="GO" id="GO:0016151">
    <property type="term" value="F:nickel cation binding"/>
    <property type="evidence" value="ECO:0007669"/>
    <property type="project" value="InterPro"/>
</dbReference>
<organism evidence="5 6">
    <name type="scientific">Alteromonas alba</name>
    <dbReference type="NCBI Taxonomy" id="2079529"/>
    <lineage>
        <taxon>Bacteria</taxon>
        <taxon>Pseudomonadati</taxon>
        <taxon>Pseudomonadota</taxon>
        <taxon>Gammaproteobacteria</taxon>
        <taxon>Alteromonadales</taxon>
        <taxon>Alteromonadaceae</taxon>
        <taxon>Alteromonas/Salinimonas group</taxon>
        <taxon>Alteromonas</taxon>
    </lineage>
</organism>
<comment type="similarity">
    <text evidence="1">Belongs to the HypA/HybF family.</text>
</comment>
<dbReference type="InterPro" id="IPR000688">
    <property type="entry name" value="HypA/HybF"/>
</dbReference>
<dbReference type="PANTHER" id="PTHR34535">
    <property type="entry name" value="HYDROGENASE MATURATION FACTOR HYPA"/>
    <property type="match status" value="1"/>
</dbReference>
<dbReference type="Proteomes" id="UP000238949">
    <property type="component" value="Unassembled WGS sequence"/>
</dbReference>
<reference evidence="6" key="1">
    <citation type="journal article" date="2020" name="Int. J. Syst. Evol. Microbiol.">
        <title>Alteromonas alba sp. nov., a marine bacterium isolated from the seawater of the West Pacific Ocean.</title>
        <authorList>
            <person name="Sun C."/>
            <person name="Wu Y.-H."/>
            <person name="Xamxidin M."/>
            <person name="Cheng H."/>
            <person name="Xu X.-W."/>
        </authorList>
    </citation>
    <scope>NUCLEOTIDE SEQUENCE [LARGE SCALE GENOMIC DNA]</scope>
    <source>
        <strain evidence="6">190</strain>
    </source>
</reference>
<evidence type="ECO:0000256" key="3">
    <source>
        <dbReference type="ARBA" id="ARBA00022723"/>
    </source>
</evidence>
<keyword evidence="6" id="KW-1185">Reference proteome</keyword>
<dbReference type="Pfam" id="PF01155">
    <property type="entry name" value="HypA"/>
    <property type="match status" value="1"/>
</dbReference>
<dbReference type="RefSeq" id="WP_105935239.1">
    <property type="nucleotide sequence ID" value="NZ_PVNP01000160.1"/>
</dbReference>
<evidence type="ECO:0000313" key="6">
    <source>
        <dbReference type="Proteomes" id="UP000238949"/>
    </source>
</evidence>
<dbReference type="InterPro" id="IPR020538">
    <property type="entry name" value="Hydgase_Ni_incorp_HypA/HybF_CS"/>
</dbReference>
<gene>
    <name evidence="5" type="ORF">C6Y40_14720</name>
</gene>
<evidence type="ECO:0000313" key="5">
    <source>
        <dbReference type="EMBL" id="PRO72804.1"/>
    </source>
</evidence>
<keyword evidence="2" id="KW-0533">Nickel</keyword>
<protein>
    <submittedName>
        <fullName evidence="5">Hydrogenase assembly protein HupF</fullName>
    </submittedName>
</protein>
<sequence>MHEMSLCYSLLDTIAVYQRANMDKCVGLVHVKIGPLSGVEPDLLHQAFLTCRTHSIGDQAALQIHTSAIKVRCTLCGKHSRAVVNRIICASCGSWQTELIQGDEFVLQRIEFIPSEISTEPKERQYVR</sequence>
<comment type="caution">
    <text evidence="5">The sequence shown here is derived from an EMBL/GenBank/DDBJ whole genome shotgun (WGS) entry which is preliminary data.</text>
</comment>
<dbReference type="AlphaFoldDB" id="A0A2S9V8P5"/>
<evidence type="ECO:0000256" key="4">
    <source>
        <dbReference type="ARBA" id="ARBA00022833"/>
    </source>
</evidence>
<dbReference type="PROSITE" id="PS01249">
    <property type="entry name" value="HYPA"/>
    <property type="match status" value="1"/>
</dbReference>
<dbReference type="PANTHER" id="PTHR34535:SF3">
    <property type="entry name" value="HYDROGENASE MATURATION FACTOR HYPA"/>
    <property type="match status" value="1"/>
</dbReference>
<dbReference type="GO" id="GO:0051604">
    <property type="term" value="P:protein maturation"/>
    <property type="evidence" value="ECO:0007669"/>
    <property type="project" value="InterPro"/>
</dbReference>
<dbReference type="Gene3D" id="3.30.2320.80">
    <property type="match status" value="1"/>
</dbReference>
<proteinExistence type="inferred from homology"/>